<organism evidence="1 2">
    <name type="scientific">Araneus ventricosus</name>
    <name type="common">Orbweaver spider</name>
    <name type="synonym">Epeira ventricosa</name>
    <dbReference type="NCBI Taxonomy" id="182803"/>
    <lineage>
        <taxon>Eukaryota</taxon>
        <taxon>Metazoa</taxon>
        <taxon>Ecdysozoa</taxon>
        <taxon>Arthropoda</taxon>
        <taxon>Chelicerata</taxon>
        <taxon>Arachnida</taxon>
        <taxon>Araneae</taxon>
        <taxon>Araneomorphae</taxon>
        <taxon>Entelegynae</taxon>
        <taxon>Araneoidea</taxon>
        <taxon>Araneidae</taxon>
        <taxon>Araneus</taxon>
    </lineage>
</organism>
<dbReference type="Proteomes" id="UP000499080">
    <property type="component" value="Unassembled WGS sequence"/>
</dbReference>
<sequence length="115" mass="13529">MRCFIFVPEKLISLFILKTIPTVFNNILKIMKPFHSKKIKAFQNGSGISLRIMFNLGKMYEPHSVLNLQLEKDLPHRNWDWWALHHHLKVRCPCSPSGREEAGDVPLPPKHEWLF</sequence>
<evidence type="ECO:0000313" key="2">
    <source>
        <dbReference type="Proteomes" id="UP000499080"/>
    </source>
</evidence>
<proteinExistence type="predicted"/>
<protein>
    <submittedName>
        <fullName evidence="1">Uncharacterized protein</fullName>
    </submittedName>
</protein>
<reference evidence="1 2" key="1">
    <citation type="journal article" date="2019" name="Sci. Rep.">
        <title>Orb-weaving spider Araneus ventricosus genome elucidates the spidroin gene catalogue.</title>
        <authorList>
            <person name="Kono N."/>
            <person name="Nakamura H."/>
            <person name="Ohtoshi R."/>
            <person name="Moran D.A.P."/>
            <person name="Shinohara A."/>
            <person name="Yoshida Y."/>
            <person name="Fujiwara M."/>
            <person name="Mori M."/>
            <person name="Tomita M."/>
            <person name="Arakawa K."/>
        </authorList>
    </citation>
    <scope>NUCLEOTIDE SEQUENCE [LARGE SCALE GENOMIC DNA]</scope>
</reference>
<dbReference type="EMBL" id="BGPR01009458">
    <property type="protein sequence ID" value="GBN40134.1"/>
    <property type="molecule type" value="Genomic_DNA"/>
</dbReference>
<gene>
    <name evidence="1" type="ORF">AVEN_258478_1</name>
</gene>
<comment type="caution">
    <text evidence="1">The sequence shown here is derived from an EMBL/GenBank/DDBJ whole genome shotgun (WGS) entry which is preliminary data.</text>
</comment>
<evidence type="ECO:0000313" key="1">
    <source>
        <dbReference type="EMBL" id="GBN40134.1"/>
    </source>
</evidence>
<dbReference type="AlphaFoldDB" id="A0A4Y2NMP5"/>
<accession>A0A4Y2NMP5</accession>
<name>A0A4Y2NMP5_ARAVE</name>
<keyword evidence="2" id="KW-1185">Reference proteome</keyword>